<dbReference type="GO" id="GO:0005886">
    <property type="term" value="C:plasma membrane"/>
    <property type="evidence" value="ECO:0007669"/>
    <property type="project" value="UniProtKB-SubCell"/>
</dbReference>
<keyword evidence="14" id="KW-1185">Reference proteome</keyword>
<evidence type="ECO:0000259" key="11">
    <source>
        <dbReference type="Pfam" id="PF03033"/>
    </source>
</evidence>
<evidence type="ECO:0000256" key="6">
    <source>
        <dbReference type="ARBA" id="ARBA00022984"/>
    </source>
</evidence>
<dbReference type="Proteomes" id="UP001206128">
    <property type="component" value="Unassembled WGS sequence"/>
</dbReference>
<dbReference type="InterPro" id="IPR006009">
    <property type="entry name" value="GlcNAc_MurG"/>
</dbReference>
<evidence type="ECO:0000256" key="3">
    <source>
        <dbReference type="ARBA" id="ARBA00022676"/>
    </source>
</evidence>
<dbReference type="RefSeq" id="WP_253779226.1">
    <property type="nucleotide sequence ID" value="NZ_JAMTCK010000021.1"/>
</dbReference>
<dbReference type="Pfam" id="PF04101">
    <property type="entry name" value="Glyco_tran_28_C"/>
    <property type="match status" value="1"/>
</dbReference>
<comment type="caution">
    <text evidence="10">Lacks conserved residue(s) required for the propagation of feature annotation.</text>
</comment>
<dbReference type="PANTHER" id="PTHR21015:SF22">
    <property type="entry name" value="GLYCOSYLTRANSFERASE"/>
    <property type="match status" value="1"/>
</dbReference>
<sequence length="387" mass="40934">MKAVQGGRRTLSVVIAAGGLGGHIYPGLALAETIRRAVPAARITFVGTRRGLEGRLVPQAGYPLRTVDMVPLTRGNGLRFPAALLRSVAQCQQVIKRTQAQVAVGMGGYSSAPLIAAARLAGIKSLVHDSNAIPGRANRFSTKFTDNVALAFDEAERYLPDSVNRRIVGMPLSADLARYDRDALRPAARAALGLAEDTVLVLVNGGSLGATRLNHAAVDLAARWRDRTDVRLLIKAGQEGVDELNRRITAAGAERVAQAVDYFDRMDHVYAASDLAVCRAGAATVAELRQVGLPAVLVPYPHAADDHQTRNARALVDIGAAVLLPDAEVTAERLETLVGGLVATPLRRAEMAEAAQRGGRSDAAEQLASWVLELAGLPVTISSPTHV</sequence>
<feature type="binding site" evidence="10">
    <location>
        <position position="207"/>
    </location>
    <ligand>
        <name>UDP-N-acetyl-alpha-D-glucosamine</name>
        <dbReference type="ChEBI" id="CHEBI:57705"/>
    </ligand>
</feature>
<dbReference type="Pfam" id="PF03033">
    <property type="entry name" value="Glyco_transf_28"/>
    <property type="match status" value="1"/>
</dbReference>
<evidence type="ECO:0000313" key="14">
    <source>
        <dbReference type="Proteomes" id="UP001206128"/>
    </source>
</evidence>
<name>A0AAE3KJN8_9PSEU</name>
<dbReference type="GO" id="GO:0005975">
    <property type="term" value="P:carbohydrate metabolic process"/>
    <property type="evidence" value="ECO:0007669"/>
    <property type="project" value="InterPro"/>
</dbReference>
<dbReference type="GO" id="GO:0008360">
    <property type="term" value="P:regulation of cell shape"/>
    <property type="evidence" value="ECO:0007669"/>
    <property type="project" value="UniProtKB-KW"/>
</dbReference>
<keyword evidence="3 10" id="KW-0328">Glycosyltransferase</keyword>
<evidence type="ECO:0000313" key="13">
    <source>
        <dbReference type="EMBL" id="MCP2169835.1"/>
    </source>
</evidence>
<dbReference type="InterPro" id="IPR004276">
    <property type="entry name" value="GlycoTrans_28_N"/>
</dbReference>
<evidence type="ECO:0000256" key="9">
    <source>
        <dbReference type="ARBA" id="ARBA00023316"/>
    </source>
</evidence>
<evidence type="ECO:0000256" key="4">
    <source>
        <dbReference type="ARBA" id="ARBA00022679"/>
    </source>
</evidence>
<dbReference type="GO" id="GO:0009252">
    <property type="term" value="P:peptidoglycan biosynthetic process"/>
    <property type="evidence" value="ECO:0007669"/>
    <property type="project" value="UniProtKB-UniRule"/>
</dbReference>
<gene>
    <name evidence="10" type="primary">murG</name>
    <name evidence="13" type="ORF">LX83_006721</name>
</gene>
<dbReference type="NCBIfam" id="TIGR01133">
    <property type="entry name" value="murG"/>
    <property type="match status" value="1"/>
</dbReference>
<dbReference type="EC" id="2.4.1.227" evidence="10"/>
<protein>
    <recommendedName>
        <fullName evidence="10">UDP-N-acetylglucosamine--N-acetylmuramyl-(pentapeptide) pyrophosphoryl-undecaprenol N-acetylglucosamine transferase</fullName>
        <ecNumber evidence="10">2.4.1.227</ecNumber>
    </recommendedName>
    <alternativeName>
        <fullName evidence="10">Undecaprenyl-PP-MurNAc-pentapeptide-UDPGlcNAc GlcNAc transferase</fullName>
    </alternativeName>
</protein>
<comment type="similarity">
    <text evidence="10">Belongs to the glycosyltransferase 28 family. MurG subfamily.</text>
</comment>
<dbReference type="GO" id="GO:0050511">
    <property type="term" value="F:undecaprenyldiphospho-muramoylpentapeptide beta-N-acetylglucosaminyltransferase activity"/>
    <property type="evidence" value="ECO:0007669"/>
    <property type="project" value="UniProtKB-UniRule"/>
</dbReference>
<feature type="domain" description="Glycosyl transferase family 28 C-terminal" evidence="12">
    <location>
        <begin position="201"/>
        <end position="367"/>
    </location>
</feature>
<reference evidence="13" key="1">
    <citation type="submission" date="2022-06" db="EMBL/GenBank/DDBJ databases">
        <title>Genomic Encyclopedia of Archaeal and Bacterial Type Strains, Phase II (KMG-II): from individual species to whole genera.</title>
        <authorList>
            <person name="Goeker M."/>
        </authorList>
    </citation>
    <scope>NUCLEOTIDE SEQUENCE</scope>
    <source>
        <strain evidence="13">DSM 43935</strain>
    </source>
</reference>
<feature type="binding site" evidence="10">
    <location>
        <position position="308"/>
    </location>
    <ligand>
        <name>UDP-N-acetyl-alpha-D-glucosamine</name>
        <dbReference type="ChEBI" id="CHEBI:57705"/>
    </ligand>
</feature>
<feature type="domain" description="Glycosyltransferase family 28 N-terminal" evidence="11">
    <location>
        <begin position="13"/>
        <end position="149"/>
    </location>
</feature>
<keyword evidence="1 10" id="KW-1003">Cell membrane</keyword>
<keyword evidence="8 10" id="KW-0131">Cell cycle</keyword>
<feature type="binding site" evidence="10">
    <location>
        <position position="131"/>
    </location>
    <ligand>
        <name>UDP-N-acetyl-alpha-D-glucosamine</name>
        <dbReference type="ChEBI" id="CHEBI:57705"/>
    </ligand>
</feature>
<dbReference type="GO" id="GO:0071555">
    <property type="term" value="P:cell wall organization"/>
    <property type="evidence" value="ECO:0007669"/>
    <property type="project" value="UniProtKB-KW"/>
</dbReference>
<comment type="pathway">
    <text evidence="10">Cell wall biogenesis; peptidoglycan biosynthesis.</text>
</comment>
<comment type="subcellular location">
    <subcellularLocation>
        <location evidence="10">Cell membrane</location>
        <topology evidence="10">Peripheral membrane protein</topology>
        <orientation evidence="10">Cytoplasmic side</orientation>
    </subcellularLocation>
</comment>
<keyword evidence="7 10" id="KW-0472">Membrane</keyword>
<dbReference type="SUPFAM" id="SSF53756">
    <property type="entry name" value="UDP-Glycosyltransferase/glycogen phosphorylase"/>
    <property type="match status" value="1"/>
</dbReference>
<comment type="catalytic activity">
    <reaction evidence="10">
        <text>di-trans,octa-cis-undecaprenyl diphospho-N-acetyl-alpha-D-muramoyl-L-alanyl-D-glutamyl-meso-2,6-diaminopimeloyl-D-alanyl-D-alanine + UDP-N-acetyl-alpha-D-glucosamine = di-trans,octa-cis-undecaprenyl diphospho-[N-acetyl-alpha-D-glucosaminyl-(1-&gt;4)]-N-acetyl-alpha-D-muramoyl-L-alanyl-D-glutamyl-meso-2,6-diaminopimeloyl-D-alanyl-D-alanine + UDP + H(+)</text>
        <dbReference type="Rhea" id="RHEA:31227"/>
        <dbReference type="ChEBI" id="CHEBI:15378"/>
        <dbReference type="ChEBI" id="CHEBI:57705"/>
        <dbReference type="ChEBI" id="CHEBI:58223"/>
        <dbReference type="ChEBI" id="CHEBI:61387"/>
        <dbReference type="ChEBI" id="CHEBI:61388"/>
        <dbReference type="EC" id="2.4.1.227"/>
    </reaction>
</comment>
<accession>A0AAE3KJN8</accession>
<dbReference type="CDD" id="cd03785">
    <property type="entry name" value="GT28_MurG"/>
    <property type="match status" value="1"/>
</dbReference>
<dbReference type="GO" id="GO:0051301">
    <property type="term" value="P:cell division"/>
    <property type="evidence" value="ECO:0007669"/>
    <property type="project" value="UniProtKB-KW"/>
</dbReference>
<dbReference type="HAMAP" id="MF_00033">
    <property type="entry name" value="MurG"/>
    <property type="match status" value="1"/>
</dbReference>
<evidence type="ECO:0000256" key="8">
    <source>
        <dbReference type="ARBA" id="ARBA00023306"/>
    </source>
</evidence>
<keyword evidence="9 10" id="KW-0961">Cell wall biogenesis/degradation</keyword>
<comment type="function">
    <text evidence="10">Cell wall formation. Catalyzes the transfer of a GlcNAc subunit on undecaprenyl-pyrophosphoryl-MurNAc-pentapeptide (lipid intermediate I) to form undecaprenyl-pyrophosphoryl-MurNAc-(pentapeptide)GlcNAc (lipid intermediate II).</text>
</comment>
<evidence type="ECO:0000256" key="5">
    <source>
        <dbReference type="ARBA" id="ARBA00022960"/>
    </source>
</evidence>
<evidence type="ECO:0000256" key="7">
    <source>
        <dbReference type="ARBA" id="ARBA00023136"/>
    </source>
</evidence>
<keyword evidence="5 10" id="KW-0133">Cell shape</keyword>
<dbReference type="InterPro" id="IPR007235">
    <property type="entry name" value="Glyco_trans_28_C"/>
</dbReference>
<evidence type="ECO:0000256" key="1">
    <source>
        <dbReference type="ARBA" id="ARBA00022475"/>
    </source>
</evidence>
<keyword evidence="6 10" id="KW-0573">Peptidoglycan synthesis</keyword>
<evidence type="ECO:0000256" key="10">
    <source>
        <dbReference type="HAMAP-Rule" id="MF_00033"/>
    </source>
</evidence>
<comment type="caution">
    <text evidence="13">The sequence shown here is derived from an EMBL/GenBank/DDBJ whole genome shotgun (WGS) entry which is preliminary data.</text>
</comment>
<dbReference type="PANTHER" id="PTHR21015">
    <property type="entry name" value="UDP-N-ACETYLGLUCOSAMINE--N-ACETYLMURAMYL-(PENTAPEPTIDE) PYROPHOSPHORYL-UNDECAPRENOL N-ACETYLGLUCOSAMINE TRANSFERASE 1"/>
    <property type="match status" value="1"/>
</dbReference>
<dbReference type="EMBL" id="JAMTCK010000021">
    <property type="protein sequence ID" value="MCP2169835.1"/>
    <property type="molecule type" value="Genomic_DNA"/>
</dbReference>
<evidence type="ECO:0000259" key="12">
    <source>
        <dbReference type="Pfam" id="PF04101"/>
    </source>
</evidence>
<keyword evidence="4 10" id="KW-0808">Transferase</keyword>
<proteinExistence type="inferred from homology"/>
<organism evidence="13 14">
    <name type="scientific">Goodfellowiella coeruleoviolacea</name>
    <dbReference type="NCBI Taxonomy" id="334858"/>
    <lineage>
        <taxon>Bacteria</taxon>
        <taxon>Bacillati</taxon>
        <taxon>Actinomycetota</taxon>
        <taxon>Actinomycetes</taxon>
        <taxon>Pseudonocardiales</taxon>
        <taxon>Pseudonocardiaceae</taxon>
        <taxon>Goodfellowiella</taxon>
    </lineage>
</organism>
<keyword evidence="2 10" id="KW-0132">Cell division</keyword>
<dbReference type="AlphaFoldDB" id="A0AAE3KJN8"/>
<evidence type="ECO:0000256" key="2">
    <source>
        <dbReference type="ARBA" id="ARBA00022618"/>
    </source>
</evidence>
<dbReference type="Gene3D" id="3.40.50.2000">
    <property type="entry name" value="Glycogen Phosphorylase B"/>
    <property type="match status" value="2"/>
</dbReference>